<dbReference type="InterPro" id="IPR014825">
    <property type="entry name" value="DNA_alkylation"/>
</dbReference>
<dbReference type="Pfam" id="PF08713">
    <property type="entry name" value="DNA_alkylation"/>
    <property type="match status" value="1"/>
</dbReference>
<organism evidence="1 2">
    <name type="scientific">Streptococcus australis</name>
    <dbReference type="NCBI Taxonomy" id="113107"/>
    <lineage>
        <taxon>Bacteria</taxon>
        <taxon>Bacillati</taxon>
        <taxon>Bacillota</taxon>
        <taxon>Bacilli</taxon>
        <taxon>Lactobacillales</taxon>
        <taxon>Streptococcaceae</taxon>
        <taxon>Streptococcus</taxon>
    </lineage>
</organism>
<gene>
    <name evidence="1" type="ORF">NCTC5338_01429</name>
</gene>
<protein>
    <submittedName>
        <fullName evidence="1">DNA alkylation repair enzyme</fullName>
    </submittedName>
</protein>
<dbReference type="Gene3D" id="1.25.40.290">
    <property type="entry name" value="ARM repeat domains"/>
    <property type="match status" value="1"/>
</dbReference>
<dbReference type="InterPro" id="IPR016024">
    <property type="entry name" value="ARM-type_fold"/>
</dbReference>
<dbReference type="AlphaFoldDB" id="A0A4V0BYF2"/>
<proteinExistence type="predicted"/>
<name>A0A4V0BYF2_9STRE</name>
<sequence length="274" mass="32317">MILLTGYLYDIISPVNRRLRDLKMAKKVKDYYDLAYARDLSRRLQEASDAFDGQKFSLLLEKDLEELEFSQRQELLAQSIKDCLPLSYQDSLKVFEKILGPELEGGLGMFSEGYWLWPIGKYVELYGDQEFELSAAFSKELTKRFTGEFCMRPLLARYPKDTMALLLEWSQDENLRVRRLASECMRIRLPWAKRQTVVLDYFEDFITILTNLKDDRDKSIQKSVANNLNDLYKEDPDKFERILQTWQKEELSPSCAWIINHASRTKNKKMLTED</sequence>
<dbReference type="SUPFAM" id="SSF48371">
    <property type="entry name" value="ARM repeat"/>
    <property type="match status" value="1"/>
</dbReference>
<reference evidence="1 2" key="1">
    <citation type="submission" date="2019-05" db="EMBL/GenBank/DDBJ databases">
        <authorList>
            <consortium name="Pathogen Informatics"/>
        </authorList>
    </citation>
    <scope>NUCLEOTIDE SEQUENCE [LARGE SCALE GENOMIC DNA]</scope>
    <source>
        <strain evidence="1 2">NCTC5338</strain>
    </source>
</reference>
<dbReference type="EMBL" id="LR594040">
    <property type="protein sequence ID" value="VTS72344.1"/>
    <property type="molecule type" value="Genomic_DNA"/>
</dbReference>
<evidence type="ECO:0000313" key="1">
    <source>
        <dbReference type="EMBL" id="VTS72344.1"/>
    </source>
</evidence>
<dbReference type="Proteomes" id="UP000307982">
    <property type="component" value="Chromosome"/>
</dbReference>
<accession>A0A4V0BYF2</accession>
<evidence type="ECO:0000313" key="2">
    <source>
        <dbReference type="Proteomes" id="UP000307982"/>
    </source>
</evidence>